<dbReference type="InterPro" id="IPR050955">
    <property type="entry name" value="Plant_Biomass_Hydrol_Est"/>
</dbReference>
<keyword evidence="1 3" id="KW-0732">Signal</keyword>
<protein>
    <submittedName>
        <fullName evidence="4">Prolyl oligopeptidase family serine peptidase</fullName>
    </submittedName>
</protein>
<feature type="signal peptide" evidence="3">
    <location>
        <begin position="1"/>
        <end position="48"/>
    </location>
</feature>
<evidence type="ECO:0000313" key="4">
    <source>
        <dbReference type="EMBL" id="MYM34371.1"/>
    </source>
</evidence>
<comment type="caution">
    <text evidence="4">The sequence shown here is derived from an EMBL/GenBank/DDBJ whole genome shotgun (WGS) entry which is preliminary data.</text>
</comment>
<organism evidence="4 5">
    <name type="scientific">Duganella lactea</name>
    <dbReference type="NCBI Taxonomy" id="2692173"/>
    <lineage>
        <taxon>Bacteria</taxon>
        <taxon>Pseudomonadati</taxon>
        <taxon>Pseudomonadota</taxon>
        <taxon>Betaproteobacteria</taxon>
        <taxon>Burkholderiales</taxon>
        <taxon>Oxalobacteraceae</taxon>
        <taxon>Telluria group</taxon>
        <taxon>Duganella</taxon>
    </lineage>
</organism>
<dbReference type="PANTHER" id="PTHR43037">
    <property type="entry name" value="UNNAMED PRODUCT-RELATED"/>
    <property type="match status" value="1"/>
</dbReference>
<dbReference type="SUPFAM" id="SSF53474">
    <property type="entry name" value="alpha/beta-Hydrolases"/>
    <property type="match status" value="1"/>
</dbReference>
<accession>A0ABW9V3V0</accession>
<evidence type="ECO:0000256" key="2">
    <source>
        <dbReference type="ARBA" id="ARBA00022801"/>
    </source>
</evidence>
<keyword evidence="5" id="KW-1185">Reference proteome</keyword>
<evidence type="ECO:0000256" key="1">
    <source>
        <dbReference type="ARBA" id="ARBA00022729"/>
    </source>
</evidence>
<proteinExistence type="predicted"/>
<evidence type="ECO:0000256" key="3">
    <source>
        <dbReference type="SAM" id="SignalP"/>
    </source>
</evidence>
<dbReference type="Gene3D" id="3.40.50.1820">
    <property type="entry name" value="alpha/beta hydrolase"/>
    <property type="match status" value="1"/>
</dbReference>
<gene>
    <name evidence="4" type="ORF">GTP38_08480</name>
</gene>
<keyword evidence="2" id="KW-0378">Hydrolase</keyword>
<evidence type="ECO:0000313" key="5">
    <source>
        <dbReference type="Proteomes" id="UP000449678"/>
    </source>
</evidence>
<reference evidence="4 5" key="1">
    <citation type="submission" date="2019-12" db="EMBL/GenBank/DDBJ databases">
        <title>Novel species isolated from a subtropical stream in China.</title>
        <authorList>
            <person name="Lu H."/>
        </authorList>
    </citation>
    <scope>NUCLEOTIDE SEQUENCE [LARGE SCALE GENOMIC DNA]</scope>
    <source>
        <strain evidence="4 5">FT94W</strain>
    </source>
</reference>
<feature type="chain" id="PRO_5047385884" evidence="3">
    <location>
        <begin position="49"/>
        <end position="318"/>
    </location>
</feature>
<dbReference type="RefSeq" id="WP_160989768.1">
    <property type="nucleotide sequence ID" value="NZ_WWCO01000005.1"/>
</dbReference>
<dbReference type="Proteomes" id="UP000449678">
    <property type="component" value="Unassembled WGS sequence"/>
</dbReference>
<dbReference type="InterPro" id="IPR000801">
    <property type="entry name" value="Esterase-like"/>
</dbReference>
<dbReference type="Pfam" id="PF00756">
    <property type="entry name" value="Esterase"/>
    <property type="match status" value="1"/>
</dbReference>
<sequence>MKMPIKSKPARWRLTAIAQWFSAGAGRTITLSSCTASSLIFLSAAVHAAAPVPQQTGDQHRLYDFAAAGASSGYRLYVPQSWAPGRKLPMVVILHGHSGDENSPFDKATGDLKGIVQTSAEKYGFIVVAPRGYGKADFGNTYPIPDRQAFKGDANPGSEQEVKRNNDLSEQDALNVVELVSREYCTDPQRLYLMGNSGGSMGTLFLAAKYPQRWAAISASDGPVEPSLYPFEKLKGLQGARILHGELDTTASMDAMKEIAQKIAQQGVDTEFLLVPGERHGTAWYRELPRTFEFFQSRVKRSQVSMSMAPCTAGSIVG</sequence>
<dbReference type="InterPro" id="IPR029058">
    <property type="entry name" value="AB_hydrolase_fold"/>
</dbReference>
<dbReference type="EMBL" id="WWCO01000005">
    <property type="protein sequence ID" value="MYM34371.1"/>
    <property type="molecule type" value="Genomic_DNA"/>
</dbReference>
<dbReference type="PANTHER" id="PTHR43037:SF5">
    <property type="entry name" value="FERULOYL ESTERASE"/>
    <property type="match status" value="1"/>
</dbReference>
<name>A0ABW9V3V0_9BURK</name>